<protein>
    <submittedName>
        <fullName evidence="2">LLM class flavin-dependent oxidoreductase</fullName>
    </submittedName>
</protein>
<dbReference type="Pfam" id="PF00296">
    <property type="entry name" value="Bac_luciferase"/>
    <property type="match status" value="1"/>
</dbReference>
<dbReference type="InterPro" id="IPR036661">
    <property type="entry name" value="Luciferase-like_sf"/>
</dbReference>
<keyword evidence="3" id="KW-1185">Reference proteome</keyword>
<gene>
    <name evidence="2" type="ORF">JK361_04800</name>
</gene>
<dbReference type="PANTHER" id="PTHR30137:SF6">
    <property type="entry name" value="LUCIFERASE-LIKE MONOOXYGENASE"/>
    <property type="match status" value="1"/>
</dbReference>
<dbReference type="EMBL" id="JAERRH010000002">
    <property type="protein sequence ID" value="MBL1103929.1"/>
    <property type="molecule type" value="Genomic_DNA"/>
</dbReference>
<name>A0ABS1NVA3_9ACTN</name>
<feature type="domain" description="Luciferase-like" evidence="1">
    <location>
        <begin position="1"/>
        <end position="314"/>
    </location>
</feature>
<dbReference type="PANTHER" id="PTHR30137">
    <property type="entry name" value="LUCIFERASE-LIKE MONOOXYGENASE"/>
    <property type="match status" value="1"/>
</dbReference>
<dbReference type="Gene3D" id="3.20.20.30">
    <property type="entry name" value="Luciferase-like domain"/>
    <property type="match status" value="1"/>
</dbReference>
<sequence>MDFGLNFFPVFTPDHKSASQFYREAIALSQIAEEYGFEHVQTVEHYGTPYGGYSPDPVTLLSAIAARTKTIRVATGAVIPAFSHPLQLASKLAMLDNISEGRLDVGFGRAWLPQEFEWLGVSIDESRRRFSEGIEACRRLWTEENVVFEGEFHSFGPVTLSPRPYQQSGPPVFVASASSPESCAAAGQAGYHLQIVPTIVSPETVVEMLTAYRKGWADAGHRAGAARIQLKYNCYLSDDRDEALRRGEEMENNHVVLMSQAAEGWLRKSSDQYKGYDKLVDKAREYDFGKALSDGRILAGNTDDVVRQLDATREKYSDDLCVSIQVNSGYTDFRESERTLRLFAEQVAPRFRPAAR</sequence>
<reference evidence="2 3" key="1">
    <citation type="submission" date="2021-01" db="EMBL/GenBank/DDBJ databases">
        <title>WGS of actinomycetes isolated from Thailand.</title>
        <authorList>
            <person name="Thawai C."/>
        </authorList>
    </citation>
    <scope>NUCLEOTIDE SEQUENCE [LARGE SCALE GENOMIC DNA]</scope>
    <source>
        <strain evidence="2 3">CH5-8</strain>
    </source>
</reference>
<evidence type="ECO:0000313" key="2">
    <source>
        <dbReference type="EMBL" id="MBL1103929.1"/>
    </source>
</evidence>
<dbReference type="InterPro" id="IPR011251">
    <property type="entry name" value="Luciferase-like_dom"/>
</dbReference>
<organism evidence="2 3">
    <name type="scientific">Streptomyces musisoli</name>
    <dbReference type="NCBI Taxonomy" id="2802280"/>
    <lineage>
        <taxon>Bacteria</taxon>
        <taxon>Bacillati</taxon>
        <taxon>Actinomycetota</taxon>
        <taxon>Actinomycetes</taxon>
        <taxon>Kitasatosporales</taxon>
        <taxon>Streptomycetaceae</taxon>
        <taxon>Streptomyces</taxon>
    </lineage>
</organism>
<accession>A0ABS1NVA3</accession>
<evidence type="ECO:0000259" key="1">
    <source>
        <dbReference type="Pfam" id="PF00296"/>
    </source>
</evidence>
<dbReference type="Proteomes" id="UP000621386">
    <property type="component" value="Unassembled WGS sequence"/>
</dbReference>
<comment type="caution">
    <text evidence="2">The sequence shown here is derived from an EMBL/GenBank/DDBJ whole genome shotgun (WGS) entry which is preliminary data.</text>
</comment>
<dbReference type="SUPFAM" id="SSF51679">
    <property type="entry name" value="Bacterial luciferase-like"/>
    <property type="match status" value="1"/>
</dbReference>
<evidence type="ECO:0000313" key="3">
    <source>
        <dbReference type="Proteomes" id="UP000621386"/>
    </source>
</evidence>
<dbReference type="InterPro" id="IPR050766">
    <property type="entry name" value="Bact_Lucif_Oxidored"/>
</dbReference>
<dbReference type="RefSeq" id="WP_201814389.1">
    <property type="nucleotide sequence ID" value="NZ_JAERRH010000002.1"/>
</dbReference>
<proteinExistence type="predicted"/>